<dbReference type="GO" id="GO:0097431">
    <property type="term" value="C:mitotic spindle pole"/>
    <property type="evidence" value="ECO:0007669"/>
    <property type="project" value="TreeGrafter"/>
</dbReference>
<dbReference type="EMBL" id="KI913177">
    <property type="protein sequence ID" value="ETV69378.1"/>
    <property type="molecule type" value="Genomic_DNA"/>
</dbReference>
<dbReference type="GO" id="GO:0008017">
    <property type="term" value="F:microtubule binding"/>
    <property type="evidence" value="ECO:0007669"/>
    <property type="project" value="InterPro"/>
</dbReference>
<dbReference type="PANTHER" id="PTHR21831">
    <property type="entry name" value="MICROTUBULE-ASSOCIATED PROTEIN 10"/>
    <property type="match status" value="1"/>
</dbReference>
<dbReference type="GeneID" id="20816977"/>
<evidence type="ECO:0000313" key="1">
    <source>
        <dbReference type="EMBL" id="ETV69378.1"/>
    </source>
</evidence>
<dbReference type="AlphaFoldDB" id="W4FRU5"/>
<dbReference type="VEuPathDB" id="FungiDB:H257_14981"/>
<proteinExistence type="predicted"/>
<organism evidence="1">
    <name type="scientific">Aphanomyces astaci</name>
    <name type="common">Crayfish plague agent</name>
    <dbReference type="NCBI Taxonomy" id="112090"/>
    <lineage>
        <taxon>Eukaryota</taxon>
        <taxon>Sar</taxon>
        <taxon>Stramenopiles</taxon>
        <taxon>Oomycota</taxon>
        <taxon>Saprolegniomycetes</taxon>
        <taxon>Saprolegniales</taxon>
        <taxon>Verrucalvaceae</taxon>
        <taxon>Aphanomyces</taxon>
    </lineage>
</organism>
<gene>
    <name evidence="1" type="ORF">H257_14981</name>
</gene>
<dbReference type="GO" id="GO:0005813">
    <property type="term" value="C:centrosome"/>
    <property type="evidence" value="ECO:0007669"/>
    <property type="project" value="TreeGrafter"/>
</dbReference>
<accession>W4FRU5</accession>
<dbReference type="GO" id="GO:0051256">
    <property type="term" value="P:mitotic spindle midzone assembly"/>
    <property type="evidence" value="ECO:0007669"/>
    <property type="project" value="TreeGrafter"/>
</dbReference>
<dbReference type="GO" id="GO:0031122">
    <property type="term" value="P:cytoplasmic microtubule organization"/>
    <property type="evidence" value="ECO:0007669"/>
    <property type="project" value="TreeGrafter"/>
</dbReference>
<dbReference type="GO" id="GO:0030496">
    <property type="term" value="C:midbody"/>
    <property type="evidence" value="ECO:0007669"/>
    <property type="project" value="TreeGrafter"/>
</dbReference>
<dbReference type="GO" id="GO:1990023">
    <property type="term" value="C:mitotic spindle midzone"/>
    <property type="evidence" value="ECO:0007669"/>
    <property type="project" value="TreeGrafter"/>
</dbReference>
<dbReference type="GO" id="GO:0032467">
    <property type="term" value="P:positive regulation of cytokinesis"/>
    <property type="evidence" value="ECO:0007669"/>
    <property type="project" value="TreeGrafter"/>
</dbReference>
<dbReference type="Pfam" id="PF14924">
    <property type="entry name" value="MAP10_N"/>
    <property type="match status" value="1"/>
</dbReference>
<dbReference type="GO" id="GO:0005881">
    <property type="term" value="C:cytoplasmic microtubule"/>
    <property type="evidence" value="ECO:0007669"/>
    <property type="project" value="TreeGrafter"/>
</dbReference>
<dbReference type="OrthoDB" id="69809at2759"/>
<dbReference type="InterPro" id="IPR039302">
    <property type="entry name" value="MAP10"/>
</dbReference>
<dbReference type="RefSeq" id="XP_009841235.1">
    <property type="nucleotide sequence ID" value="XM_009842933.1"/>
</dbReference>
<dbReference type="PANTHER" id="PTHR21831:SF2">
    <property type="entry name" value="MICROTUBULE-ASSOCIATED PROTEIN 10"/>
    <property type="match status" value="1"/>
</dbReference>
<sequence length="291" mass="31556">MMATVPDAAAVQPMDALFVLQIIIDAIHLHRQCVSGELAWVRLGFQLLSFNVVVLDAEIPLTVADGNGDELTGQVRKGKSCMFRMHADALMDAMEASPLSLMVLETPTAAATGQLTRLLAFTCIDMPRRERFNHEAATMREWVNIQNSWTIYNHAGDAVGLVQGGVVLSHLGSSLAPHLQHALGAVHVADSSTDAVDMGSNQPTTVVHGIGVMTETIQVEKVEAGVQCDAESCQVETVENPRIVEAAVDCDDVFIARRPPPLFFQREALSPKEARPIKHGGSMAHLMFTRE</sequence>
<protein>
    <submittedName>
        <fullName evidence="1">Uncharacterized protein</fullName>
    </submittedName>
</protein>
<reference evidence="1" key="1">
    <citation type="submission" date="2013-12" db="EMBL/GenBank/DDBJ databases">
        <title>The Genome Sequence of Aphanomyces astaci APO3.</title>
        <authorList>
            <consortium name="The Broad Institute Genomics Platform"/>
            <person name="Russ C."/>
            <person name="Tyler B."/>
            <person name="van West P."/>
            <person name="Dieguez-Uribeondo J."/>
            <person name="Young S.K."/>
            <person name="Zeng Q."/>
            <person name="Gargeya S."/>
            <person name="Fitzgerald M."/>
            <person name="Abouelleil A."/>
            <person name="Alvarado L."/>
            <person name="Chapman S.B."/>
            <person name="Gainer-Dewar J."/>
            <person name="Goldberg J."/>
            <person name="Griggs A."/>
            <person name="Gujja S."/>
            <person name="Hansen M."/>
            <person name="Howarth C."/>
            <person name="Imamovic A."/>
            <person name="Ireland A."/>
            <person name="Larimer J."/>
            <person name="McCowan C."/>
            <person name="Murphy C."/>
            <person name="Pearson M."/>
            <person name="Poon T.W."/>
            <person name="Priest M."/>
            <person name="Roberts A."/>
            <person name="Saif S."/>
            <person name="Shea T."/>
            <person name="Sykes S."/>
            <person name="Wortman J."/>
            <person name="Nusbaum C."/>
            <person name="Birren B."/>
        </authorList>
    </citation>
    <scope>NUCLEOTIDE SEQUENCE [LARGE SCALE GENOMIC DNA]</scope>
    <source>
        <strain evidence="1">APO3</strain>
    </source>
</reference>
<name>W4FRU5_APHAT</name>